<dbReference type="PANTHER" id="PTHR37743">
    <property type="entry name" value="ARM REPEAT SUPERFAMILY PROTEIN"/>
    <property type="match status" value="1"/>
</dbReference>
<comment type="caution">
    <text evidence="1">The sequence shown here is derived from an EMBL/GenBank/DDBJ whole genome shotgun (WGS) entry which is preliminary data.</text>
</comment>
<dbReference type="Gene3D" id="1.25.10.10">
    <property type="entry name" value="Leucine-rich Repeat Variant"/>
    <property type="match status" value="2"/>
</dbReference>
<dbReference type="InterPro" id="IPR011989">
    <property type="entry name" value="ARM-like"/>
</dbReference>
<reference evidence="2" key="1">
    <citation type="journal article" date="2019" name="Curr. Biol.">
        <title>Genome Sequence of Striga asiatica Provides Insight into the Evolution of Plant Parasitism.</title>
        <authorList>
            <person name="Yoshida S."/>
            <person name="Kim S."/>
            <person name="Wafula E.K."/>
            <person name="Tanskanen J."/>
            <person name="Kim Y.M."/>
            <person name="Honaas L."/>
            <person name="Yang Z."/>
            <person name="Spallek T."/>
            <person name="Conn C.E."/>
            <person name="Ichihashi Y."/>
            <person name="Cheong K."/>
            <person name="Cui S."/>
            <person name="Der J.P."/>
            <person name="Gundlach H."/>
            <person name="Jiao Y."/>
            <person name="Hori C."/>
            <person name="Ishida J.K."/>
            <person name="Kasahara H."/>
            <person name="Kiba T."/>
            <person name="Kim M.S."/>
            <person name="Koo N."/>
            <person name="Laohavisit A."/>
            <person name="Lee Y.H."/>
            <person name="Lumba S."/>
            <person name="McCourt P."/>
            <person name="Mortimer J.C."/>
            <person name="Mutuku J.M."/>
            <person name="Nomura T."/>
            <person name="Sasaki-Sekimoto Y."/>
            <person name="Seto Y."/>
            <person name="Wang Y."/>
            <person name="Wakatake T."/>
            <person name="Sakakibara H."/>
            <person name="Demura T."/>
            <person name="Yamaguchi S."/>
            <person name="Yoneyama K."/>
            <person name="Manabe R.I."/>
            <person name="Nelson D.C."/>
            <person name="Schulman A.H."/>
            <person name="Timko M.P."/>
            <person name="dePamphilis C.W."/>
            <person name="Choi D."/>
            <person name="Shirasu K."/>
        </authorList>
    </citation>
    <scope>NUCLEOTIDE SEQUENCE [LARGE SCALE GENOMIC DNA]</scope>
    <source>
        <strain evidence="2">cv. UVA1</strain>
    </source>
</reference>
<sequence length="1112" mass="124397">MEQDEQLQLIELPPESGSGPIMSATVGRVMTTLLSTKPKKLQEAISQLHSPPKIGPIAVSLEQSLWFLHKYVCEAADRGEALDQVLVPILQHALSLRESKKVNQSLVLLNWLYQDEVLFQVIARNMAAIISRRDDRYVALGWCFLGRSLIEYENVVDFSVNAKKEVDNNYMVDTFAAISEKRDDLLKTFCSCVTHLVTVICNGSNMQDGFELPTRLAVAASDFVLSLTVALTEKNLPSNKLTKKKMSSSVNVKNQTLNFLSGSTNDEDQNTSRNASELSSTMELKLLLWNKFNDLITLVKKLTAWSRKSRSLHAKGLERVLKWLHEIKNLYGGFQDEAEPQMMKAGSLLLCSCWKHYGMLMHIEDHKFSQQHKELLNQYLSGIQFYADDQAEDPNNGRNSKSDTINFFLNCLLLLLGRLDSHQFGNAIEEFGSQISQVFMSQLRSADEEVIDGAISIFKSVVWKTNHTLSRRCLDNGRQMDALLPMLLNFLEEQDTAAKAIVKLLAEYCSVCSDCNCLYEVLKRIGSPNVAQRRNVVDFVADLVHISSGAIDALPQAAWKDIANLLLECLEDEDRSVQNQAADLIPKIDPMLVLPTLVELIHSSEESIQLLASNALMALLVNHKQNPEVVCFLLDCLSKISQDPVSGASTGQKQGSAVDAEKLLKLLSEWAKHVEDWHNIAGPLIDKMLAEPSNAVIVRFLSHISEYLADAVDVVFNRLMVDVREQKENGDWFTEGKVMTDSDNEAMQREQCLFTRLCPLLVIRLLPLRVFDDLTSPIVYGEFLRNSDIHDRHITFEATECIAALMINRALSKTEFEDVRKLAAELCGRIHPKVLVPILASQLESSAATKDVLRIKVCLFSFCTSLMVRGNAVYKHPDLLSIKKTIRKVLSWMSVDGDEISKAQHGCIDCLALMLCTEVQAPEYSTGTAIPKGSVLGYVMDQLTSDKDDIFVKSDGDNSTPESNSCLPFRLCMANVLISACKKIPDNGKKPFTKKTLPRVIRAVGEMVEPEIRAACMQVLFTVAYHLKSFIYPYSNDLLRVVLKSLKEGSPKEKMSAARLLTCLMASEEEVVESIAKGLLEAKLLLHELSAKDPSPDVRHMCKQLLTCFTSH</sequence>
<dbReference type="Proteomes" id="UP000325081">
    <property type="component" value="Unassembled WGS sequence"/>
</dbReference>
<dbReference type="AlphaFoldDB" id="A0A5A7R497"/>
<keyword evidence="2" id="KW-1185">Reference proteome</keyword>
<dbReference type="OrthoDB" id="79603at2759"/>
<dbReference type="EMBL" id="BKCP01010403">
    <property type="protein sequence ID" value="GER52495.1"/>
    <property type="molecule type" value="Genomic_DNA"/>
</dbReference>
<protein>
    <submittedName>
        <fullName evidence="1">ARM repeat superfamily protein</fullName>
    </submittedName>
</protein>
<dbReference type="InterPro" id="IPR016024">
    <property type="entry name" value="ARM-type_fold"/>
</dbReference>
<dbReference type="PANTHER" id="PTHR37743:SF1">
    <property type="entry name" value="ARM REPEAT SUPERFAMILY PROTEIN"/>
    <property type="match status" value="1"/>
</dbReference>
<evidence type="ECO:0000313" key="2">
    <source>
        <dbReference type="Proteomes" id="UP000325081"/>
    </source>
</evidence>
<evidence type="ECO:0000313" key="1">
    <source>
        <dbReference type="EMBL" id="GER52495.1"/>
    </source>
</evidence>
<dbReference type="SUPFAM" id="SSF48371">
    <property type="entry name" value="ARM repeat"/>
    <property type="match status" value="1"/>
</dbReference>
<proteinExistence type="predicted"/>
<name>A0A5A7R497_STRAF</name>
<accession>A0A5A7R497</accession>
<gene>
    <name evidence="1" type="ORF">STAS_29947</name>
</gene>
<organism evidence="1 2">
    <name type="scientific">Striga asiatica</name>
    <name type="common">Asiatic witchweed</name>
    <name type="synonym">Buchnera asiatica</name>
    <dbReference type="NCBI Taxonomy" id="4170"/>
    <lineage>
        <taxon>Eukaryota</taxon>
        <taxon>Viridiplantae</taxon>
        <taxon>Streptophyta</taxon>
        <taxon>Embryophyta</taxon>
        <taxon>Tracheophyta</taxon>
        <taxon>Spermatophyta</taxon>
        <taxon>Magnoliopsida</taxon>
        <taxon>eudicotyledons</taxon>
        <taxon>Gunneridae</taxon>
        <taxon>Pentapetalae</taxon>
        <taxon>asterids</taxon>
        <taxon>lamiids</taxon>
        <taxon>Lamiales</taxon>
        <taxon>Orobanchaceae</taxon>
        <taxon>Buchnereae</taxon>
        <taxon>Striga</taxon>
    </lineage>
</organism>